<accession>A0AAN9A7N5</accession>
<dbReference type="Proteomes" id="UP001381693">
    <property type="component" value="Unassembled WGS sequence"/>
</dbReference>
<keyword evidence="3" id="KW-1185">Reference proteome</keyword>
<comment type="caution">
    <text evidence="2">The sequence shown here is derived from an EMBL/GenBank/DDBJ whole genome shotgun (WGS) entry which is preliminary data.</text>
</comment>
<sequence length="182" mass="20677">MRTKQTARKGKKKASVVDSPVKTNTPKEIKTPKEAKTKVIDPLGVFLFFPELITDDTVKALLDKFKGAKMKFSRAVTLHFKNEEEASKARTVAANAMFAGVKPTIVGEAYLKHESKRPAPEESECVQKKKVKANEEKVKVKDEVKSEEKEADDDDKDEEEEEEVDDDEEEEEEDDEEEEEDE</sequence>
<proteinExistence type="predicted"/>
<organism evidence="2 3">
    <name type="scientific">Halocaridina rubra</name>
    <name type="common">Hawaiian red shrimp</name>
    <dbReference type="NCBI Taxonomy" id="373956"/>
    <lineage>
        <taxon>Eukaryota</taxon>
        <taxon>Metazoa</taxon>
        <taxon>Ecdysozoa</taxon>
        <taxon>Arthropoda</taxon>
        <taxon>Crustacea</taxon>
        <taxon>Multicrustacea</taxon>
        <taxon>Malacostraca</taxon>
        <taxon>Eumalacostraca</taxon>
        <taxon>Eucarida</taxon>
        <taxon>Decapoda</taxon>
        <taxon>Pleocyemata</taxon>
        <taxon>Caridea</taxon>
        <taxon>Atyoidea</taxon>
        <taxon>Atyidae</taxon>
        <taxon>Halocaridina</taxon>
    </lineage>
</organism>
<protein>
    <submittedName>
        <fullName evidence="2">Uncharacterized protein</fullName>
    </submittedName>
</protein>
<evidence type="ECO:0000313" key="2">
    <source>
        <dbReference type="EMBL" id="KAK7077229.1"/>
    </source>
</evidence>
<feature type="region of interest" description="Disordered" evidence="1">
    <location>
        <begin position="114"/>
        <end position="182"/>
    </location>
</feature>
<feature type="region of interest" description="Disordered" evidence="1">
    <location>
        <begin position="1"/>
        <end position="34"/>
    </location>
</feature>
<feature type="compositionally biased region" description="Acidic residues" evidence="1">
    <location>
        <begin position="149"/>
        <end position="182"/>
    </location>
</feature>
<gene>
    <name evidence="2" type="ORF">SK128_006509</name>
</gene>
<dbReference type="EMBL" id="JAXCGZ010009452">
    <property type="protein sequence ID" value="KAK7077229.1"/>
    <property type="molecule type" value="Genomic_DNA"/>
</dbReference>
<feature type="compositionally biased region" description="Basic and acidic residues" evidence="1">
    <location>
        <begin position="25"/>
        <end position="34"/>
    </location>
</feature>
<evidence type="ECO:0000313" key="3">
    <source>
        <dbReference type="Proteomes" id="UP001381693"/>
    </source>
</evidence>
<feature type="compositionally biased region" description="Basic and acidic residues" evidence="1">
    <location>
        <begin position="132"/>
        <end position="148"/>
    </location>
</feature>
<feature type="compositionally biased region" description="Basic residues" evidence="1">
    <location>
        <begin position="1"/>
        <end position="14"/>
    </location>
</feature>
<reference evidence="2 3" key="1">
    <citation type="submission" date="2023-11" db="EMBL/GenBank/DDBJ databases">
        <title>Halocaridina rubra genome assembly.</title>
        <authorList>
            <person name="Smith C."/>
        </authorList>
    </citation>
    <scope>NUCLEOTIDE SEQUENCE [LARGE SCALE GENOMIC DNA]</scope>
    <source>
        <strain evidence="2">EP-1</strain>
        <tissue evidence="2">Whole</tissue>
    </source>
</reference>
<dbReference type="AlphaFoldDB" id="A0AAN9A7N5"/>
<evidence type="ECO:0000256" key="1">
    <source>
        <dbReference type="SAM" id="MobiDB-lite"/>
    </source>
</evidence>
<name>A0AAN9A7N5_HALRR</name>